<accession>A0AAD3RRN2</accession>
<protein>
    <submittedName>
        <fullName evidence="2">Uncharacterized protein</fullName>
    </submittedName>
</protein>
<feature type="compositionally biased region" description="Polar residues" evidence="1">
    <location>
        <begin position="56"/>
        <end position="73"/>
    </location>
</feature>
<evidence type="ECO:0000313" key="2">
    <source>
        <dbReference type="EMBL" id="GLJ59110.1"/>
    </source>
</evidence>
<name>A0AAD3RRN2_CRYJA</name>
<keyword evidence="3" id="KW-1185">Reference proteome</keyword>
<dbReference type="EMBL" id="BSEH01000700">
    <property type="protein sequence ID" value="GLJ59110.1"/>
    <property type="molecule type" value="Genomic_DNA"/>
</dbReference>
<reference evidence="2" key="1">
    <citation type="submission" date="2022-12" db="EMBL/GenBank/DDBJ databases">
        <title>Chromosome-Level Genome Assembly of Japanese Cedar (Cryptomeriajaponica D. Don).</title>
        <authorList>
            <person name="Fujino T."/>
            <person name="Yamaguchi K."/>
            <person name="Yokoyama T."/>
            <person name="Hamanaka T."/>
            <person name="Harazono Y."/>
            <person name="Kamada H."/>
            <person name="Kobayashi W."/>
            <person name="Ujino-Ihara T."/>
            <person name="Uchiyama K."/>
            <person name="Matsumoto A."/>
            <person name="Izuno A."/>
            <person name="Tsumura Y."/>
            <person name="Toyoda A."/>
            <person name="Shigenobu S."/>
            <person name="Moriguchi Y."/>
            <person name="Ueno S."/>
            <person name="Kasahara M."/>
        </authorList>
    </citation>
    <scope>NUCLEOTIDE SEQUENCE</scope>
</reference>
<feature type="region of interest" description="Disordered" evidence="1">
    <location>
        <begin position="56"/>
        <end position="85"/>
    </location>
</feature>
<dbReference type="Proteomes" id="UP001234787">
    <property type="component" value="Unassembled WGS sequence"/>
</dbReference>
<evidence type="ECO:0000256" key="1">
    <source>
        <dbReference type="SAM" id="MobiDB-lite"/>
    </source>
</evidence>
<dbReference type="AlphaFoldDB" id="A0AAD3RRN2"/>
<sequence>MKVSSSSPNQNIQFQQELNDYGMAFTNAPVSTAEYSPFDNLFSKVAQTSVWQQNVSTSLSGQQGNSMYQNNEAQDPLRHLPNLKPIGTERKTIIECMNRMSMMNLPPYNQ</sequence>
<gene>
    <name evidence="2" type="ORF">SUGI_1493070</name>
</gene>
<proteinExistence type="predicted"/>
<evidence type="ECO:0000313" key="3">
    <source>
        <dbReference type="Proteomes" id="UP001234787"/>
    </source>
</evidence>
<organism evidence="2 3">
    <name type="scientific">Cryptomeria japonica</name>
    <name type="common">Japanese cedar</name>
    <name type="synonym">Cupressus japonica</name>
    <dbReference type="NCBI Taxonomy" id="3369"/>
    <lineage>
        <taxon>Eukaryota</taxon>
        <taxon>Viridiplantae</taxon>
        <taxon>Streptophyta</taxon>
        <taxon>Embryophyta</taxon>
        <taxon>Tracheophyta</taxon>
        <taxon>Spermatophyta</taxon>
        <taxon>Pinopsida</taxon>
        <taxon>Pinidae</taxon>
        <taxon>Conifers II</taxon>
        <taxon>Cupressales</taxon>
        <taxon>Cupressaceae</taxon>
        <taxon>Cryptomeria</taxon>
    </lineage>
</organism>
<comment type="caution">
    <text evidence="2">The sequence shown here is derived from an EMBL/GenBank/DDBJ whole genome shotgun (WGS) entry which is preliminary data.</text>
</comment>